<dbReference type="Proteomes" id="UP001597048">
    <property type="component" value="Unassembled WGS sequence"/>
</dbReference>
<keyword evidence="1" id="KW-0812">Transmembrane</keyword>
<evidence type="ECO:0000256" key="1">
    <source>
        <dbReference type="SAM" id="Phobius"/>
    </source>
</evidence>
<keyword evidence="3" id="KW-1185">Reference proteome</keyword>
<accession>A0ABW3KK45</accession>
<sequence length="202" mass="22979">MWLFLISLLALILGFVLGMWASVFITPVEVNGEKTISDLLSLTFTILGGGGGFVATGFALYVYQQWLVQQRNSTIYNVKITLLKHICSMTVYAENMLLARANPKTMKVNEHRVNLVSSISDTSVEVDILKTLDVKLESLTQELMKLNHISAKILNMRVFPERDHIDKIYISSFNEWKDEFVIGFFDRIQYEVVGSTEFDVTN</sequence>
<comment type="caution">
    <text evidence="2">The sequence shown here is derived from an EMBL/GenBank/DDBJ whole genome shotgun (WGS) entry which is preliminary data.</text>
</comment>
<reference evidence="3" key="1">
    <citation type="journal article" date="2019" name="Int. J. Syst. Evol. Microbiol.">
        <title>The Global Catalogue of Microorganisms (GCM) 10K type strain sequencing project: providing services to taxonomists for standard genome sequencing and annotation.</title>
        <authorList>
            <consortium name="The Broad Institute Genomics Platform"/>
            <consortium name="The Broad Institute Genome Sequencing Center for Infectious Disease"/>
            <person name="Wu L."/>
            <person name="Ma J."/>
        </authorList>
    </citation>
    <scope>NUCLEOTIDE SEQUENCE [LARGE SCALE GENOMIC DNA]</scope>
    <source>
        <strain evidence="3">CCUG 60525</strain>
    </source>
</reference>
<organism evidence="2 3">
    <name type="scientific">Oceanisphaera ostreae</name>
    <dbReference type="NCBI Taxonomy" id="914151"/>
    <lineage>
        <taxon>Bacteria</taxon>
        <taxon>Pseudomonadati</taxon>
        <taxon>Pseudomonadota</taxon>
        <taxon>Gammaproteobacteria</taxon>
        <taxon>Aeromonadales</taxon>
        <taxon>Aeromonadaceae</taxon>
        <taxon>Oceanisphaera</taxon>
    </lineage>
</organism>
<keyword evidence="1" id="KW-0472">Membrane</keyword>
<proteinExistence type="predicted"/>
<dbReference type="EMBL" id="JBHTJS010000061">
    <property type="protein sequence ID" value="MFD1009507.1"/>
    <property type="molecule type" value="Genomic_DNA"/>
</dbReference>
<name>A0ABW3KK45_9GAMM</name>
<protein>
    <submittedName>
        <fullName evidence="2">Uncharacterized protein</fullName>
    </submittedName>
</protein>
<feature type="transmembrane region" description="Helical" evidence="1">
    <location>
        <begin position="42"/>
        <end position="63"/>
    </location>
</feature>
<evidence type="ECO:0000313" key="3">
    <source>
        <dbReference type="Proteomes" id="UP001597048"/>
    </source>
</evidence>
<dbReference type="RefSeq" id="WP_379559534.1">
    <property type="nucleotide sequence ID" value="NZ_JBHTJS010000061.1"/>
</dbReference>
<keyword evidence="1" id="KW-1133">Transmembrane helix</keyword>
<gene>
    <name evidence="2" type="ORF">ACFQ1C_15270</name>
</gene>
<evidence type="ECO:0000313" key="2">
    <source>
        <dbReference type="EMBL" id="MFD1009507.1"/>
    </source>
</evidence>